<dbReference type="Pfam" id="PF02146">
    <property type="entry name" value="SIR2"/>
    <property type="match status" value="1"/>
</dbReference>
<reference evidence="6 7" key="1">
    <citation type="journal article" date="2013" name="Genome Announc.">
        <title>Complete genome sequence of Myxococcus stipitatus strain DSM 14675, a fruiting myxobacterium.</title>
        <authorList>
            <person name="Huntley S."/>
            <person name="Kneip S."/>
            <person name="Treuner-Lange A."/>
            <person name="Sogaard-Andersen L."/>
        </authorList>
    </citation>
    <scope>NUCLEOTIDE SEQUENCE [LARGE SCALE GENOMIC DNA]</scope>
    <source>
        <strain evidence="7">DSM 14675 / JCM 12634 / Mx s8</strain>
    </source>
</reference>
<feature type="binding site" evidence="4">
    <location>
        <position position="135"/>
    </location>
    <ligand>
        <name>Zn(2+)</name>
        <dbReference type="ChEBI" id="CHEBI:29105"/>
    </ligand>
</feature>
<keyword evidence="2" id="KW-0808">Transferase</keyword>
<dbReference type="eggNOG" id="COG0846">
    <property type="taxonomic scope" value="Bacteria"/>
</dbReference>
<evidence type="ECO:0000256" key="4">
    <source>
        <dbReference type="PROSITE-ProRule" id="PRU00236"/>
    </source>
</evidence>
<dbReference type="InterPro" id="IPR026590">
    <property type="entry name" value="Ssirtuin_cat_dom"/>
</dbReference>
<evidence type="ECO:0000259" key="5">
    <source>
        <dbReference type="PROSITE" id="PS50305"/>
    </source>
</evidence>
<dbReference type="PATRIC" id="fig|1278073.3.peg.5839"/>
<feature type="active site" description="Proton acceptor" evidence="4">
    <location>
        <position position="127"/>
    </location>
</feature>
<dbReference type="InterPro" id="IPR050134">
    <property type="entry name" value="NAD-dep_sirtuin_deacylases"/>
</dbReference>
<feature type="binding site" evidence="4">
    <location>
        <position position="140"/>
    </location>
    <ligand>
        <name>Zn(2+)</name>
        <dbReference type="ChEBI" id="CHEBI:29105"/>
    </ligand>
</feature>
<feature type="domain" description="Deacetylase sirtuin-type" evidence="5">
    <location>
        <begin position="1"/>
        <end position="271"/>
    </location>
</feature>
<organism evidence="6 7">
    <name type="scientific">Myxococcus stipitatus (strain DSM 14675 / JCM 12634 / Mx s8)</name>
    <dbReference type="NCBI Taxonomy" id="1278073"/>
    <lineage>
        <taxon>Bacteria</taxon>
        <taxon>Pseudomonadati</taxon>
        <taxon>Myxococcota</taxon>
        <taxon>Myxococcia</taxon>
        <taxon>Myxococcales</taxon>
        <taxon>Cystobacterineae</taxon>
        <taxon>Myxococcaceae</taxon>
        <taxon>Myxococcus</taxon>
    </lineage>
</organism>
<dbReference type="PANTHER" id="PTHR11085:SF10">
    <property type="entry name" value="NAD-DEPENDENT PROTEIN DEACYLASE SIRTUIN-5, MITOCHONDRIAL-RELATED"/>
    <property type="match status" value="1"/>
</dbReference>
<keyword evidence="3" id="KW-0520">NAD</keyword>
<dbReference type="STRING" id="1278073.MYSTI_05758"/>
<keyword evidence="4" id="KW-0479">Metal-binding</keyword>
<dbReference type="InterPro" id="IPR003000">
    <property type="entry name" value="Sirtuin"/>
</dbReference>
<dbReference type="PROSITE" id="PS50305">
    <property type="entry name" value="SIRTUIN"/>
    <property type="match status" value="1"/>
</dbReference>
<evidence type="ECO:0000256" key="2">
    <source>
        <dbReference type="ARBA" id="ARBA00022679"/>
    </source>
</evidence>
<dbReference type="InterPro" id="IPR029035">
    <property type="entry name" value="DHS-like_NAD/FAD-binding_dom"/>
</dbReference>
<dbReference type="RefSeq" id="WP_015351289.1">
    <property type="nucleotide sequence ID" value="NC_020126.1"/>
</dbReference>
<dbReference type="HOGENOM" id="CLU_023643_3_1_7"/>
<dbReference type="KEGG" id="msd:MYSTI_05758"/>
<dbReference type="SUPFAM" id="SSF52467">
    <property type="entry name" value="DHS-like NAD/FAD-binding domain"/>
    <property type="match status" value="1"/>
</dbReference>
<dbReference type="InterPro" id="IPR026591">
    <property type="entry name" value="Sirtuin_cat_small_dom_sf"/>
</dbReference>
<dbReference type="EMBL" id="CP004025">
    <property type="protein sequence ID" value="AGC47034.1"/>
    <property type="molecule type" value="Genomic_DNA"/>
</dbReference>
<keyword evidence="4" id="KW-0862">Zinc</keyword>
<protein>
    <recommendedName>
        <fullName evidence="1">protein acetyllysine N-acetyltransferase</fullName>
        <ecNumber evidence="1">2.3.1.286</ecNumber>
    </recommendedName>
</protein>
<dbReference type="GO" id="GO:0046872">
    <property type="term" value="F:metal ion binding"/>
    <property type="evidence" value="ECO:0007669"/>
    <property type="project" value="UniProtKB-KW"/>
</dbReference>
<evidence type="ECO:0000256" key="3">
    <source>
        <dbReference type="ARBA" id="ARBA00023027"/>
    </source>
</evidence>
<feature type="binding site" evidence="4">
    <location>
        <position position="171"/>
    </location>
    <ligand>
        <name>Zn(2+)</name>
        <dbReference type="ChEBI" id="CHEBI:29105"/>
    </ligand>
</feature>
<accession>L7UKR4</accession>
<dbReference type="Gene3D" id="3.30.1600.10">
    <property type="entry name" value="SIR2/SIRT2 'Small Domain"/>
    <property type="match status" value="1"/>
</dbReference>
<feature type="binding site" evidence="4">
    <location>
        <position position="174"/>
    </location>
    <ligand>
        <name>Zn(2+)</name>
        <dbReference type="ChEBI" id="CHEBI:29105"/>
    </ligand>
</feature>
<dbReference type="Gene3D" id="3.40.50.1220">
    <property type="entry name" value="TPP-binding domain"/>
    <property type="match status" value="1"/>
</dbReference>
<gene>
    <name evidence="6" type="ordered locus">MYSTI_05758</name>
</gene>
<name>L7UKR4_MYXSD</name>
<dbReference type="PANTHER" id="PTHR11085">
    <property type="entry name" value="NAD-DEPENDENT PROTEIN DEACYLASE SIRTUIN-5, MITOCHONDRIAL-RELATED"/>
    <property type="match status" value="1"/>
</dbReference>
<dbReference type="GO" id="GO:0017136">
    <property type="term" value="F:histone deacetylase activity, NAD-dependent"/>
    <property type="evidence" value="ECO:0007669"/>
    <property type="project" value="TreeGrafter"/>
</dbReference>
<dbReference type="Proteomes" id="UP000011131">
    <property type="component" value="Chromosome"/>
</dbReference>
<keyword evidence="7" id="KW-1185">Reference proteome</keyword>
<dbReference type="EC" id="2.3.1.286" evidence="1"/>
<dbReference type="AlphaFoldDB" id="L7UKR4"/>
<dbReference type="GO" id="GO:0070403">
    <property type="term" value="F:NAD+ binding"/>
    <property type="evidence" value="ECO:0007669"/>
    <property type="project" value="InterPro"/>
</dbReference>
<proteinExistence type="predicted"/>
<evidence type="ECO:0000256" key="1">
    <source>
        <dbReference type="ARBA" id="ARBA00012928"/>
    </source>
</evidence>
<sequence>MKPSGVDPLVAAARGAPAESVLVVTGAGISLASGIPTFRGTDPGAVWANEVMEKGTRAFFKRAPDESWQIYLRRFELARGAQPNPAHLALVEWEAWQAQQGRGFAIVTQNVDSLHERAGSRALVKVHGSLDKARCTARGCKLGPPRGTVPLESVDFGAFHADPSPETVPHCPACGSRLRPHILWFDENYTEHEGYEIERVFALARQARLVVFIGTSFSVGATEHIRAIAGKRGARMFSIDPVNASPAKDIETVTARAEELLPELMHVLSSKG</sequence>
<evidence type="ECO:0000313" key="6">
    <source>
        <dbReference type="EMBL" id="AGC47034.1"/>
    </source>
</evidence>
<evidence type="ECO:0000313" key="7">
    <source>
        <dbReference type="Proteomes" id="UP000011131"/>
    </source>
</evidence>